<dbReference type="InterPro" id="IPR006626">
    <property type="entry name" value="PbH1"/>
</dbReference>
<dbReference type="AlphaFoldDB" id="A0AA97AF63"/>
<gene>
    <name evidence="6" type="ORF">HJG54_08150</name>
</gene>
<feature type="region of interest" description="Disordered" evidence="4">
    <location>
        <begin position="606"/>
        <end position="627"/>
    </location>
</feature>
<feature type="compositionally biased region" description="Polar residues" evidence="4">
    <location>
        <begin position="439"/>
        <end position="487"/>
    </location>
</feature>
<accession>A0AA97AF63</accession>
<feature type="compositionally biased region" description="Low complexity" evidence="4">
    <location>
        <begin position="401"/>
        <end position="434"/>
    </location>
</feature>
<dbReference type="Gene3D" id="2.160.20.10">
    <property type="entry name" value="Single-stranded right-handed beta-helix, Pectin lyase-like"/>
    <property type="match status" value="1"/>
</dbReference>
<dbReference type="NCBIfam" id="TIGR03804">
    <property type="entry name" value="para_beta_helix"/>
    <property type="match status" value="1"/>
</dbReference>
<dbReference type="InterPro" id="IPR006633">
    <property type="entry name" value="Carb-bd_sugar_hydrolysis-dom"/>
</dbReference>
<dbReference type="GO" id="GO:0042834">
    <property type="term" value="F:peptidoglycan binding"/>
    <property type="evidence" value="ECO:0007669"/>
    <property type="project" value="InterPro"/>
</dbReference>
<dbReference type="PANTHER" id="PTHR22990:SF15">
    <property type="entry name" value="F-BOX ONLY PROTEIN 10"/>
    <property type="match status" value="1"/>
</dbReference>
<protein>
    <submittedName>
        <fullName evidence="6">DUF1565 domain-containing protein</fullName>
    </submittedName>
</protein>
<comment type="pathway">
    <text evidence="1">Protein modification; protein ubiquitination.</text>
</comment>
<dbReference type="InterPro" id="IPR011050">
    <property type="entry name" value="Pectin_lyase_fold/virulence"/>
</dbReference>
<dbReference type="InterPro" id="IPR007730">
    <property type="entry name" value="SPOR-like_dom"/>
</dbReference>
<feature type="region of interest" description="Disordered" evidence="4">
    <location>
        <begin position="394"/>
        <end position="556"/>
    </location>
</feature>
<feature type="compositionally biased region" description="Polar residues" evidence="4">
    <location>
        <begin position="494"/>
        <end position="506"/>
    </location>
</feature>
<feature type="region of interest" description="Disordered" evidence="4">
    <location>
        <begin position="68"/>
        <end position="91"/>
    </location>
</feature>
<dbReference type="EMBL" id="CP053586">
    <property type="protein sequence ID" value="WNZ22830.1"/>
    <property type="molecule type" value="Genomic_DNA"/>
</dbReference>
<keyword evidence="2" id="KW-0677">Repeat</keyword>
<evidence type="ECO:0000313" key="6">
    <source>
        <dbReference type="EMBL" id="WNZ22830.1"/>
    </source>
</evidence>
<feature type="compositionally biased region" description="Polar residues" evidence="4">
    <location>
        <begin position="531"/>
        <end position="556"/>
    </location>
</feature>
<feature type="domain" description="SPOR" evidence="5">
    <location>
        <begin position="712"/>
        <end position="751"/>
    </location>
</feature>
<dbReference type="PROSITE" id="PS51724">
    <property type="entry name" value="SPOR"/>
    <property type="match status" value="1"/>
</dbReference>
<dbReference type="InterPro" id="IPR012334">
    <property type="entry name" value="Pectin_lyas_fold"/>
</dbReference>
<evidence type="ECO:0000259" key="5">
    <source>
        <dbReference type="PROSITE" id="PS51724"/>
    </source>
</evidence>
<sequence length="751" mass="78924">MSLSSPHRNGLLVFQLFFQLFAESSFLQNNLRHNLRHTLHHSRLMSLLVGASTVLLVGNRPTAALTQAQTHPSAEVAQRNSNQTPTTPTQRTIWVNAQAGNDHKADGSEQAPFRTLTRALESARPNTVIQLAAGTYSTETGEVFPIVLKPGVTVQGNPDHLGQGIVIRGGGSYSSPTLGRQNVTLVGDNRATLTGVTVTNPTIRGHGLWIEAGSPTIRHSTFINSRNAGVVITGSSTAIVEHNLFVLNRGSGLVISGHAQPEVRQNTLQRTGSGITITENAAPQIVSNRISQNRDGIVVQGNAHPLLRGNTIEDNDRDGLIVIAQAQPNLGTDKEPGNNSFINNHQHDINALATNQILPAYGNQIAADRLTGEVDLTGKAPLISVTTIASAADRLPATQVPRSPQPSTRSRPTPAPTTASQTTAPSPSLISSLPPARPQPQTSDQTNPQSSSPAQAQTNPPISTLNNFLNRGQSNPQTNAQTNSRPNRSVVLASATTAPTRSTNSVPIPVPAPETTSPAAVHLTVPPPERPSTQSSISASRPTGNQSLNRTLAASTQTARAIEIAVPPPERPQTVPTTAPQVPPQLENVVITAAASLPRQNFAATRPAAPSLGGTPINIPVPPPEQRQISTRTATSSTATSSATGATRILPVPAGEIPLGNTSGMAKISIGDSSRNGTLLARHNLQFRVVVETADDSAQSLVQSLVPGAFVTSFNGQSVIQIGAFSSRENAEAAVEMLSRSGLRGIIQPME</sequence>
<dbReference type="SUPFAM" id="SSF51126">
    <property type="entry name" value="Pectin lyase-like"/>
    <property type="match status" value="1"/>
</dbReference>
<dbReference type="InterPro" id="IPR051550">
    <property type="entry name" value="SCF-Subunits/Alg-Epimerases"/>
</dbReference>
<dbReference type="InterPro" id="IPR022441">
    <property type="entry name" value="Para_beta_helix_rpt-2"/>
</dbReference>
<evidence type="ECO:0000256" key="2">
    <source>
        <dbReference type="ARBA" id="ARBA00022737"/>
    </source>
</evidence>
<dbReference type="InterPro" id="IPR011459">
    <property type="entry name" value="DUF1565"/>
</dbReference>
<dbReference type="Pfam" id="PF07602">
    <property type="entry name" value="DUF1565"/>
    <property type="match status" value="1"/>
</dbReference>
<keyword evidence="3" id="KW-0833">Ubl conjugation pathway</keyword>
<dbReference type="RefSeq" id="WP_316434373.1">
    <property type="nucleotide sequence ID" value="NZ_CP053586.1"/>
</dbReference>
<evidence type="ECO:0000256" key="4">
    <source>
        <dbReference type="SAM" id="MobiDB-lite"/>
    </source>
</evidence>
<organism evidence="6">
    <name type="scientific">Leptolyngbya sp. NK1-12</name>
    <dbReference type="NCBI Taxonomy" id="2547451"/>
    <lineage>
        <taxon>Bacteria</taxon>
        <taxon>Bacillati</taxon>
        <taxon>Cyanobacteriota</taxon>
        <taxon>Cyanophyceae</taxon>
        <taxon>Leptolyngbyales</taxon>
        <taxon>Leptolyngbyaceae</taxon>
        <taxon>Leptolyngbya group</taxon>
        <taxon>Leptolyngbya</taxon>
    </lineage>
</organism>
<name>A0AA97AF63_9CYAN</name>
<dbReference type="SMART" id="SM00710">
    <property type="entry name" value="PbH1"/>
    <property type="match status" value="6"/>
</dbReference>
<proteinExistence type="predicted"/>
<dbReference type="PANTHER" id="PTHR22990">
    <property type="entry name" value="F-BOX ONLY PROTEIN"/>
    <property type="match status" value="1"/>
</dbReference>
<evidence type="ECO:0000256" key="3">
    <source>
        <dbReference type="ARBA" id="ARBA00022786"/>
    </source>
</evidence>
<evidence type="ECO:0000256" key="1">
    <source>
        <dbReference type="ARBA" id="ARBA00004906"/>
    </source>
</evidence>
<reference evidence="6" key="1">
    <citation type="submission" date="2020-05" db="EMBL/GenBank/DDBJ databases">
        <authorList>
            <person name="Zhu T."/>
            <person name="Keshari N."/>
            <person name="Lu X."/>
        </authorList>
    </citation>
    <scope>NUCLEOTIDE SEQUENCE</scope>
    <source>
        <strain evidence="6">NK1-12</strain>
    </source>
</reference>
<dbReference type="SMART" id="SM00722">
    <property type="entry name" value="CASH"/>
    <property type="match status" value="1"/>
</dbReference>